<dbReference type="EMBL" id="VWAG01000217">
    <property type="protein sequence ID" value="KAA5247400.1"/>
    <property type="molecule type" value="Genomic_DNA"/>
</dbReference>
<dbReference type="AlphaFoldDB" id="A0AB34BJ68"/>
<evidence type="ECO:0000313" key="1">
    <source>
        <dbReference type="EMBL" id="KAA5247400.1"/>
    </source>
</evidence>
<dbReference type="InterPro" id="IPR005502">
    <property type="entry name" value="Ribosyl_crysJ1"/>
</dbReference>
<dbReference type="Pfam" id="PF03747">
    <property type="entry name" value="ADP_ribosyl_GH"/>
    <property type="match status" value="1"/>
</dbReference>
<dbReference type="SUPFAM" id="SSF101478">
    <property type="entry name" value="ADP-ribosylglycohydrolase"/>
    <property type="match status" value="1"/>
</dbReference>
<dbReference type="RefSeq" id="WP_192912390.1">
    <property type="nucleotide sequence ID" value="NZ_VWAG01000217.1"/>
</dbReference>
<dbReference type="Gene3D" id="1.10.4080.10">
    <property type="entry name" value="ADP-ribosylation/Crystallin J1"/>
    <property type="match status" value="1"/>
</dbReference>
<evidence type="ECO:0000313" key="2">
    <source>
        <dbReference type="Proteomes" id="UP000440198"/>
    </source>
</evidence>
<accession>A0AB34BJ68</accession>
<name>A0AB34BJ68_9BACE</name>
<sequence length="159" mass="18409">MKKPIIFLLVLITNILFISAQKISKTELKDKIAGAWIGQMVGNIYGLPFENKFVDEPAPESRFPFGYTKNIDKLQKYNGAFSDDDTDVEYIYLLLMEKYGVEPTYANMREGWMYHIRDRVWLANRAALGLMHLGFTPPFTGDENLNPHWYQIAPQLINE</sequence>
<keyword evidence="2" id="KW-1185">Reference proteome</keyword>
<organism evidence="1 2">
    <name type="scientific">Bacteroides finegoldii</name>
    <dbReference type="NCBI Taxonomy" id="338188"/>
    <lineage>
        <taxon>Bacteria</taxon>
        <taxon>Pseudomonadati</taxon>
        <taxon>Bacteroidota</taxon>
        <taxon>Bacteroidia</taxon>
        <taxon>Bacteroidales</taxon>
        <taxon>Bacteroidaceae</taxon>
        <taxon>Bacteroides</taxon>
    </lineage>
</organism>
<reference evidence="1 2" key="1">
    <citation type="journal article" date="2019" name="Nat. Med.">
        <title>A library of human gut bacterial isolates paired with longitudinal multiomics data enables mechanistic microbiome research.</title>
        <authorList>
            <person name="Poyet M."/>
            <person name="Groussin M."/>
            <person name="Gibbons S.M."/>
            <person name="Avila-Pacheco J."/>
            <person name="Jiang X."/>
            <person name="Kearney S.M."/>
            <person name="Perrotta A.R."/>
            <person name="Berdy B."/>
            <person name="Zhao S."/>
            <person name="Lieberman T.D."/>
            <person name="Swanson P.K."/>
            <person name="Smith M."/>
            <person name="Roesemann S."/>
            <person name="Alexander J.E."/>
            <person name="Rich S.A."/>
            <person name="Livny J."/>
            <person name="Vlamakis H."/>
            <person name="Clish C."/>
            <person name="Bullock K."/>
            <person name="Deik A."/>
            <person name="Scott J."/>
            <person name="Pierce K.A."/>
            <person name="Xavier R.J."/>
            <person name="Alm E.J."/>
        </authorList>
    </citation>
    <scope>NUCLEOTIDE SEQUENCE [LARGE SCALE GENOMIC DNA]</scope>
    <source>
        <strain evidence="1 2">BIOML-A2</strain>
    </source>
</reference>
<comment type="caution">
    <text evidence="1">The sequence shown here is derived from an EMBL/GenBank/DDBJ whole genome shotgun (WGS) entry which is preliminary data.</text>
</comment>
<protein>
    <submittedName>
        <fullName evidence="1">ADP-ribosylglycohydrolase family protein</fullName>
    </submittedName>
</protein>
<feature type="non-terminal residue" evidence="1">
    <location>
        <position position="159"/>
    </location>
</feature>
<dbReference type="Proteomes" id="UP000440198">
    <property type="component" value="Unassembled WGS sequence"/>
</dbReference>
<proteinExistence type="predicted"/>
<gene>
    <name evidence="1" type="ORF">F2Z09_23750</name>
</gene>
<dbReference type="InterPro" id="IPR036705">
    <property type="entry name" value="Ribosyl_crysJ1_sf"/>
</dbReference>